<dbReference type="Proteomes" id="UP001193748">
    <property type="component" value="Unassembled WGS sequence"/>
</dbReference>
<dbReference type="EMBL" id="JABSWW010000001">
    <property type="protein sequence ID" value="NRT90967.1"/>
    <property type="molecule type" value="Genomic_DNA"/>
</dbReference>
<comment type="caution">
    <text evidence="1">The sequence shown here is derived from an EMBL/GenBank/DDBJ whole genome shotgun (WGS) entry which is preliminary data.</text>
</comment>
<dbReference type="AlphaFoldDB" id="A0AAX0B7A2"/>
<dbReference type="RefSeq" id="WP_242654945.1">
    <property type="nucleotide sequence ID" value="NZ_CP073279.1"/>
</dbReference>
<accession>A0AAX0B7A2</accession>
<evidence type="ECO:0000313" key="2">
    <source>
        <dbReference type="Proteomes" id="UP001193748"/>
    </source>
</evidence>
<sequence>MIKGMIAMVIKDKELDINLVSAVEKYLKLNYSDLYNKNNLGIVFEEAKEDDELKLKIFNSIRRFIMN</sequence>
<evidence type="ECO:0000313" key="1">
    <source>
        <dbReference type="EMBL" id="NRT90967.1"/>
    </source>
</evidence>
<proteinExistence type="predicted"/>
<organism evidence="1 2">
    <name type="scientific">Clostridium beijerinckii</name>
    <name type="common">Clostridium MP</name>
    <dbReference type="NCBI Taxonomy" id="1520"/>
    <lineage>
        <taxon>Bacteria</taxon>
        <taxon>Bacillati</taxon>
        <taxon>Bacillota</taxon>
        <taxon>Clostridia</taxon>
        <taxon>Eubacteriales</taxon>
        <taxon>Clostridiaceae</taxon>
        <taxon>Clostridium</taxon>
    </lineage>
</organism>
<evidence type="ECO:0008006" key="3">
    <source>
        <dbReference type="Google" id="ProtNLM"/>
    </source>
</evidence>
<reference evidence="1" key="2">
    <citation type="journal article" date="2022" name="Nat. Biotechnol.">
        <title>Carbon-negative production of acetone and isopropanol by gas fermentation at industrial pilot scale.</title>
        <authorList>
            <person name="Liew F.E."/>
            <person name="Nogle R."/>
            <person name="Abdalla T."/>
            <person name="Rasor B.J."/>
            <person name="Canter C."/>
            <person name="Jensen R.O."/>
            <person name="Wang L."/>
            <person name="Strutz J."/>
            <person name="Chirania P."/>
            <person name="De Tissera S."/>
            <person name="Mueller A.P."/>
            <person name="Ruan Z."/>
            <person name="Gao A."/>
            <person name="Tran L."/>
            <person name="Engle N.L."/>
            <person name="Bromley J.C."/>
            <person name="Daniell J."/>
            <person name="Conrado R."/>
            <person name="Tschaplinski T.J."/>
            <person name="Giannone R.J."/>
            <person name="Hettich R.L."/>
            <person name="Karim A.S."/>
            <person name="Simpson S.D."/>
            <person name="Brown S.D."/>
            <person name="Leang C."/>
            <person name="Jewett M.C."/>
            <person name="Kopke M."/>
        </authorList>
    </citation>
    <scope>NUCLEOTIDE SEQUENCE</scope>
    <source>
        <strain evidence="1">DJ080</strain>
    </source>
</reference>
<protein>
    <recommendedName>
        <fullName evidence="3">Helix-turn-helix conjugative transposon-like domain-containing protein</fullName>
    </recommendedName>
</protein>
<reference evidence="1" key="1">
    <citation type="submission" date="2020-05" db="EMBL/GenBank/DDBJ databases">
        <authorList>
            <person name="Brown S."/>
            <person name="Huntemann M."/>
            <person name="Clum A."/>
            <person name="Spunde A."/>
            <person name="Palaniappan K."/>
            <person name="Ritter S."/>
            <person name="Mikhailova N."/>
            <person name="Chen I.-M."/>
            <person name="Stamatis D."/>
            <person name="Reddy T."/>
            <person name="O'Malley R."/>
            <person name="Daum C."/>
            <person name="Shapiro N."/>
            <person name="Ivanova N."/>
            <person name="Kyrpides N."/>
            <person name="Woyke T."/>
        </authorList>
    </citation>
    <scope>NUCLEOTIDE SEQUENCE</scope>
    <source>
        <strain evidence="1">DJ080</strain>
    </source>
</reference>
<name>A0AAX0B7A2_CLOBE</name>
<gene>
    <name evidence="1" type="ORF">B0H41_004646</name>
</gene>